<evidence type="ECO:0000313" key="3">
    <source>
        <dbReference type="EMBL" id="ESO01235.1"/>
    </source>
</evidence>
<keyword evidence="5" id="KW-1185">Reference proteome</keyword>
<dbReference type="EMBL" id="AMQM01005028">
    <property type="status" value="NOT_ANNOTATED_CDS"/>
    <property type="molecule type" value="Genomic_DNA"/>
</dbReference>
<reference evidence="5" key="1">
    <citation type="submission" date="2012-12" db="EMBL/GenBank/DDBJ databases">
        <authorList>
            <person name="Hellsten U."/>
            <person name="Grimwood J."/>
            <person name="Chapman J.A."/>
            <person name="Shapiro H."/>
            <person name="Aerts A."/>
            <person name="Otillar R.P."/>
            <person name="Terry A.Y."/>
            <person name="Boore J.L."/>
            <person name="Simakov O."/>
            <person name="Marletaz F."/>
            <person name="Cho S.-J."/>
            <person name="Edsinger-Gonzales E."/>
            <person name="Havlak P."/>
            <person name="Kuo D.-H."/>
            <person name="Larsson T."/>
            <person name="Lv J."/>
            <person name="Arendt D."/>
            <person name="Savage R."/>
            <person name="Osoegawa K."/>
            <person name="de Jong P."/>
            <person name="Lindberg D.R."/>
            <person name="Seaver E.C."/>
            <person name="Weisblat D.A."/>
            <person name="Putnam N.H."/>
            <person name="Grigoriev I.V."/>
            <person name="Rokhsar D.S."/>
        </authorList>
    </citation>
    <scope>NUCLEOTIDE SEQUENCE</scope>
</reference>
<feature type="domain" description="Myb-like" evidence="2">
    <location>
        <begin position="166"/>
        <end position="282"/>
    </location>
</feature>
<feature type="region of interest" description="Disordered" evidence="1">
    <location>
        <begin position="204"/>
        <end position="231"/>
    </location>
</feature>
<evidence type="ECO:0000256" key="1">
    <source>
        <dbReference type="SAM" id="MobiDB-lite"/>
    </source>
</evidence>
<feature type="compositionally biased region" description="Low complexity" evidence="1">
    <location>
        <begin position="302"/>
        <end position="315"/>
    </location>
</feature>
<dbReference type="Gene3D" id="1.10.10.60">
    <property type="entry name" value="Homeodomain-like"/>
    <property type="match status" value="2"/>
</dbReference>
<name>T1F8G8_HELRO</name>
<dbReference type="KEGG" id="hro:HELRODRAFT_174781"/>
<dbReference type="InterPro" id="IPR001005">
    <property type="entry name" value="SANT/Myb"/>
</dbReference>
<dbReference type="STRING" id="6412.T1F8G8"/>
<accession>T1F8G8</accession>
<evidence type="ECO:0000313" key="4">
    <source>
        <dbReference type="EnsemblMetazoa" id="HelroP174781"/>
    </source>
</evidence>
<reference evidence="3 5" key="2">
    <citation type="journal article" date="2013" name="Nature">
        <title>Insights into bilaterian evolution from three spiralian genomes.</title>
        <authorList>
            <person name="Simakov O."/>
            <person name="Marletaz F."/>
            <person name="Cho S.J."/>
            <person name="Edsinger-Gonzales E."/>
            <person name="Havlak P."/>
            <person name="Hellsten U."/>
            <person name="Kuo D.H."/>
            <person name="Larsson T."/>
            <person name="Lv J."/>
            <person name="Arendt D."/>
            <person name="Savage R."/>
            <person name="Osoegawa K."/>
            <person name="de Jong P."/>
            <person name="Grimwood J."/>
            <person name="Chapman J.A."/>
            <person name="Shapiro H."/>
            <person name="Aerts A."/>
            <person name="Otillar R.P."/>
            <person name="Terry A.Y."/>
            <person name="Boore J.L."/>
            <person name="Grigoriev I.V."/>
            <person name="Lindberg D.R."/>
            <person name="Seaver E.C."/>
            <person name="Weisblat D.A."/>
            <person name="Putnam N.H."/>
            <person name="Rokhsar D.S."/>
        </authorList>
    </citation>
    <scope>NUCLEOTIDE SEQUENCE</scope>
</reference>
<dbReference type="PANTHER" id="PTHR46760">
    <property type="entry name" value="TRANSCRIPTION TERMINATION FACTOR 1"/>
    <property type="match status" value="1"/>
</dbReference>
<dbReference type="InParanoid" id="T1F8G8"/>
<dbReference type="GeneID" id="20205117"/>
<dbReference type="InterPro" id="IPR009057">
    <property type="entry name" value="Homeodomain-like_sf"/>
</dbReference>
<feature type="compositionally biased region" description="Acidic residues" evidence="1">
    <location>
        <begin position="318"/>
        <end position="328"/>
    </location>
</feature>
<dbReference type="PANTHER" id="PTHR46760:SF1">
    <property type="entry name" value="TRANSCRIPTION TERMINATION FACTOR 1"/>
    <property type="match status" value="1"/>
</dbReference>
<dbReference type="HOGENOM" id="CLU_779088_0_0_1"/>
<dbReference type="EnsemblMetazoa" id="HelroT174781">
    <property type="protein sequence ID" value="HelroP174781"/>
    <property type="gene ID" value="HelroG174781"/>
</dbReference>
<feature type="domain" description="Myb-like" evidence="2">
    <location>
        <begin position="117"/>
        <end position="164"/>
    </location>
</feature>
<sequence>MPDIKRLKIFKSANTSSSVYWKKILDDLKKKGIPFSTGYFTDKENEQLKKNWKNVIESCPFEDPLVLLGKRVNGLDSKELHNYIKSINFYILLGHKINRSPYSVYARARKLFIKADKTGRYTKEEISLLQKLEAEYGNKWEKIGELMGRTGRSLLVKSAKIRKDPANGKWSEDETNLLITSVNRYYQERLADYYKDKDALMKSLKKNNNNNNNNGQSDADDDGGVNEEKDEEEREKRLKLIERLALDTKFLYYNLPWSQIAEEIPKRNAKQLAQSGLSATVIYRTGKDENFNDNKNNKYKNKTINNDNNNSINNNNRDDEEEEEEEEERDIKIRATQADYRYFNLHDRIKLIDLLA</sequence>
<dbReference type="RefSeq" id="XP_009020471.1">
    <property type="nucleotide sequence ID" value="XM_009022223.1"/>
</dbReference>
<evidence type="ECO:0000313" key="5">
    <source>
        <dbReference type="Proteomes" id="UP000015101"/>
    </source>
</evidence>
<reference evidence="4" key="3">
    <citation type="submission" date="2015-06" db="UniProtKB">
        <authorList>
            <consortium name="EnsemblMetazoa"/>
        </authorList>
    </citation>
    <scope>IDENTIFICATION</scope>
</reference>
<dbReference type="CDD" id="cd00167">
    <property type="entry name" value="SANT"/>
    <property type="match status" value="1"/>
</dbReference>
<protein>
    <recommendedName>
        <fullName evidence="2">Myb-like domain-containing protein</fullName>
    </recommendedName>
</protein>
<dbReference type="InterPro" id="IPR053078">
    <property type="entry name" value="TTF1-like"/>
</dbReference>
<dbReference type="SUPFAM" id="SSF46689">
    <property type="entry name" value="Homeodomain-like"/>
    <property type="match status" value="1"/>
</dbReference>
<dbReference type="CTD" id="20205117"/>
<feature type="compositionally biased region" description="Acidic residues" evidence="1">
    <location>
        <begin position="218"/>
        <end position="231"/>
    </location>
</feature>
<organism evidence="4 5">
    <name type="scientific">Helobdella robusta</name>
    <name type="common">Californian leech</name>
    <dbReference type="NCBI Taxonomy" id="6412"/>
    <lineage>
        <taxon>Eukaryota</taxon>
        <taxon>Metazoa</taxon>
        <taxon>Spiralia</taxon>
        <taxon>Lophotrochozoa</taxon>
        <taxon>Annelida</taxon>
        <taxon>Clitellata</taxon>
        <taxon>Hirudinea</taxon>
        <taxon>Rhynchobdellida</taxon>
        <taxon>Glossiphoniidae</taxon>
        <taxon>Helobdella</taxon>
    </lineage>
</organism>
<dbReference type="AlphaFoldDB" id="T1F8G8"/>
<dbReference type="OrthoDB" id="6091395at2759"/>
<dbReference type="Proteomes" id="UP000015101">
    <property type="component" value="Unassembled WGS sequence"/>
</dbReference>
<proteinExistence type="predicted"/>
<feature type="region of interest" description="Disordered" evidence="1">
    <location>
        <begin position="287"/>
        <end position="329"/>
    </location>
</feature>
<dbReference type="SMART" id="SM00717">
    <property type="entry name" value="SANT"/>
    <property type="match status" value="2"/>
</dbReference>
<feature type="compositionally biased region" description="Basic and acidic residues" evidence="1">
    <location>
        <begin position="287"/>
        <end position="296"/>
    </location>
</feature>
<dbReference type="EMBL" id="KB096785">
    <property type="protein sequence ID" value="ESO01235.1"/>
    <property type="molecule type" value="Genomic_DNA"/>
</dbReference>
<gene>
    <name evidence="4" type="primary">20205117</name>
    <name evidence="3" type="ORF">HELRODRAFT_174781</name>
</gene>
<dbReference type="Pfam" id="PF00249">
    <property type="entry name" value="Myb_DNA-binding"/>
    <property type="match status" value="1"/>
</dbReference>
<evidence type="ECO:0000259" key="2">
    <source>
        <dbReference type="SMART" id="SM00717"/>
    </source>
</evidence>
<dbReference type="eggNOG" id="KOG0051">
    <property type="taxonomic scope" value="Eukaryota"/>
</dbReference>